<feature type="transmembrane region" description="Helical" evidence="1">
    <location>
        <begin position="73"/>
        <end position="90"/>
    </location>
</feature>
<proteinExistence type="predicted"/>
<dbReference type="HOGENOM" id="CLU_126439_0_0_6"/>
<feature type="transmembrane region" description="Helical" evidence="1">
    <location>
        <begin position="137"/>
        <end position="160"/>
    </location>
</feature>
<keyword evidence="3" id="KW-1185">Reference proteome</keyword>
<name>H8GGY8_METAL</name>
<dbReference type="EMBL" id="CM001475">
    <property type="protein sequence ID" value="EIC31263.1"/>
    <property type="molecule type" value="Genomic_DNA"/>
</dbReference>
<dbReference type="eggNOG" id="COG1988">
    <property type="taxonomic scope" value="Bacteria"/>
</dbReference>
<dbReference type="Proteomes" id="UP000005090">
    <property type="component" value="Chromosome"/>
</dbReference>
<dbReference type="GO" id="GO:0016787">
    <property type="term" value="F:hydrolase activity"/>
    <property type="evidence" value="ECO:0007669"/>
    <property type="project" value="UniProtKB-KW"/>
</dbReference>
<gene>
    <name evidence="2" type="ORF">Metal_3616</name>
</gene>
<protein>
    <submittedName>
        <fullName evidence="2">Putative membrane-bound metal-dependent hydrolase (DUF457)</fullName>
    </submittedName>
</protein>
<accession>H8GGY8</accession>
<dbReference type="InterPro" id="IPR007404">
    <property type="entry name" value="YdjM-like"/>
</dbReference>
<keyword evidence="1" id="KW-0472">Membrane</keyword>
<sequence>MASKKAHQASGIAAGILAAVIVVHRGAGGPFQLLAMLALVAGAWGGTAPDWLEIAWWRKKHRGKRRLWITHRTLTHWGIPWVTLLWYSYVSLNSAGWAPVAFGFAAGGLMHLLTDWPNPMGVPWIFRRHSLSMWRSGNLEFVVILLSWSLCAGVADGLLFNGVHTTRLIALCQSQLKNFSGDAVTKVIPRQFIRQFKT</sequence>
<organism evidence="2 3">
    <name type="scientific">Methylomicrobium album BG8</name>
    <dbReference type="NCBI Taxonomy" id="686340"/>
    <lineage>
        <taxon>Bacteria</taxon>
        <taxon>Pseudomonadati</taxon>
        <taxon>Pseudomonadota</taxon>
        <taxon>Gammaproteobacteria</taxon>
        <taxon>Methylococcales</taxon>
        <taxon>Methylococcaceae</taxon>
        <taxon>Methylomicrobium</taxon>
    </lineage>
</organism>
<keyword evidence="1" id="KW-0812">Transmembrane</keyword>
<evidence type="ECO:0000256" key="1">
    <source>
        <dbReference type="SAM" id="Phobius"/>
    </source>
</evidence>
<dbReference type="RefSeq" id="WP_005374515.1">
    <property type="nucleotide sequence ID" value="NZ_CM001475.1"/>
</dbReference>
<feature type="transmembrane region" description="Helical" evidence="1">
    <location>
        <begin position="9"/>
        <end position="27"/>
    </location>
</feature>
<feature type="transmembrane region" description="Helical" evidence="1">
    <location>
        <begin position="33"/>
        <end position="52"/>
    </location>
</feature>
<dbReference type="Pfam" id="PF04307">
    <property type="entry name" value="YdjM"/>
    <property type="match status" value="1"/>
</dbReference>
<evidence type="ECO:0000313" key="2">
    <source>
        <dbReference type="EMBL" id="EIC31263.1"/>
    </source>
</evidence>
<keyword evidence="2" id="KW-0378">Hydrolase</keyword>
<dbReference type="AlphaFoldDB" id="H8GGY8"/>
<keyword evidence="1" id="KW-1133">Transmembrane helix</keyword>
<reference evidence="2 3" key="1">
    <citation type="journal article" date="2013" name="Genome Announc.">
        <title>Genome Sequence of the Obligate Gammaproteobacterial Methanotroph Methylomicrobium album Strain BG8.</title>
        <authorList>
            <person name="Kits K.D."/>
            <person name="Kalyuzhnaya M.G."/>
            <person name="Klotz M.G."/>
            <person name="Jetten M.S."/>
            <person name="Op den Camp H.J."/>
            <person name="Vuilleumier S."/>
            <person name="Bringel F."/>
            <person name="Dispirito A.A."/>
            <person name="Murrell J.C."/>
            <person name="Bruce D."/>
            <person name="Cheng J.F."/>
            <person name="Copeland A."/>
            <person name="Goodwin L."/>
            <person name="Hauser L."/>
            <person name="Lajus A."/>
            <person name="Land M.L."/>
            <person name="Lapidus A."/>
            <person name="Lucas S."/>
            <person name="Medigue C."/>
            <person name="Pitluck S."/>
            <person name="Woyke T."/>
            <person name="Zeytun A."/>
            <person name="Stein L.Y."/>
        </authorList>
    </citation>
    <scope>NUCLEOTIDE SEQUENCE [LARGE SCALE GENOMIC DNA]</scope>
    <source>
        <strain evidence="2 3">BG8</strain>
    </source>
</reference>
<evidence type="ECO:0000313" key="3">
    <source>
        <dbReference type="Proteomes" id="UP000005090"/>
    </source>
</evidence>